<comment type="caution">
    <text evidence="4">The sequence shown here is derived from an EMBL/GenBank/DDBJ whole genome shotgun (WGS) entry which is preliminary data.</text>
</comment>
<dbReference type="PRINTS" id="PR01805">
    <property type="entry name" value="VACJLIPOPROT"/>
</dbReference>
<accession>A0ABV7HQZ3</accession>
<protein>
    <submittedName>
        <fullName evidence="4">VacJ family lipoprotein</fullName>
    </submittedName>
</protein>
<sequence>MSTAKRSNRLDHPTRWPLWLCTSVLLALITGCSSQPQPANDIGRTYVPYESGASDGKTNTDDAQTESLATDAPDGGKIIKAPEGIPDVEPTVVSYTDYNDPLIRVNRAIFAFNDFSYRYVLIPLANGYVKVLPLPVRDSVTNFFYNLKSPIYFANNLLQLEGKLACRNLARFVINSTLGIAGLFDPAEAWFGLERAEAHFDDTLMAWGADYGMYVVLPLLGPSDLRDGASAITDYFLNPINYLLDEPERFGARAVDYLQDYASDAERYKALYDKSEDPYILFRNLYLQSIMRDADYE</sequence>
<organism evidence="4 5">
    <name type="scientific">Gilvimarinus japonicus</name>
    <dbReference type="NCBI Taxonomy" id="1796469"/>
    <lineage>
        <taxon>Bacteria</taxon>
        <taxon>Pseudomonadati</taxon>
        <taxon>Pseudomonadota</taxon>
        <taxon>Gammaproteobacteria</taxon>
        <taxon>Cellvibrionales</taxon>
        <taxon>Cellvibrionaceae</taxon>
        <taxon>Gilvimarinus</taxon>
    </lineage>
</organism>
<proteinExistence type="inferred from homology"/>
<evidence type="ECO:0000256" key="2">
    <source>
        <dbReference type="ARBA" id="ARBA00022729"/>
    </source>
</evidence>
<evidence type="ECO:0000256" key="1">
    <source>
        <dbReference type="ARBA" id="ARBA00010634"/>
    </source>
</evidence>
<dbReference type="PANTHER" id="PTHR30035:SF3">
    <property type="entry name" value="INTERMEMBRANE PHOSPHOLIPID TRANSPORT SYSTEM LIPOPROTEIN MLAA"/>
    <property type="match status" value="1"/>
</dbReference>
<keyword evidence="4" id="KW-0449">Lipoprotein</keyword>
<evidence type="ECO:0000313" key="4">
    <source>
        <dbReference type="EMBL" id="MFC3156303.1"/>
    </source>
</evidence>
<reference evidence="5" key="1">
    <citation type="journal article" date="2019" name="Int. J. Syst. Evol. Microbiol.">
        <title>The Global Catalogue of Microorganisms (GCM) 10K type strain sequencing project: providing services to taxonomists for standard genome sequencing and annotation.</title>
        <authorList>
            <consortium name="The Broad Institute Genomics Platform"/>
            <consortium name="The Broad Institute Genome Sequencing Center for Infectious Disease"/>
            <person name="Wu L."/>
            <person name="Ma J."/>
        </authorList>
    </citation>
    <scope>NUCLEOTIDE SEQUENCE [LARGE SCALE GENOMIC DNA]</scope>
    <source>
        <strain evidence="5">KCTC 52141</strain>
    </source>
</reference>
<dbReference type="Proteomes" id="UP001595548">
    <property type="component" value="Unassembled WGS sequence"/>
</dbReference>
<feature type="region of interest" description="Disordered" evidence="3">
    <location>
        <begin position="40"/>
        <end position="75"/>
    </location>
</feature>
<keyword evidence="2" id="KW-0732">Signal</keyword>
<evidence type="ECO:0000256" key="3">
    <source>
        <dbReference type="SAM" id="MobiDB-lite"/>
    </source>
</evidence>
<dbReference type="InterPro" id="IPR007428">
    <property type="entry name" value="MlaA"/>
</dbReference>
<keyword evidence="5" id="KW-1185">Reference proteome</keyword>
<name>A0ABV7HQZ3_9GAMM</name>
<dbReference type="EMBL" id="JBHRTL010000029">
    <property type="protein sequence ID" value="MFC3156303.1"/>
    <property type="molecule type" value="Genomic_DNA"/>
</dbReference>
<comment type="similarity">
    <text evidence="1">Belongs to the MlaA family.</text>
</comment>
<dbReference type="RefSeq" id="WP_339617680.1">
    <property type="nucleotide sequence ID" value="NZ_AP031500.1"/>
</dbReference>
<gene>
    <name evidence="4" type="ORF">ACFOEB_13915</name>
</gene>
<dbReference type="Pfam" id="PF04333">
    <property type="entry name" value="MlaA"/>
    <property type="match status" value="1"/>
</dbReference>
<dbReference type="PROSITE" id="PS51257">
    <property type="entry name" value="PROKAR_LIPOPROTEIN"/>
    <property type="match status" value="1"/>
</dbReference>
<dbReference type="PANTHER" id="PTHR30035">
    <property type="entry name" value="LIPOPROTEIN VACJ-RELATED"/>
    <property type="match status" value="1"/>
</dbReference>
<evidence type="ECO:0000313" key="5">
    <source>
        <dbReference type="Proteomes" id="UP001595548"/>
    </source>
</evidence>